<dbReference type="InterPro" id="IPR014710">
    <property type="entry name" value="RmlC-like_jellyroll"/>
</dbReference>
<proteinExistence type="predicted"/>
<dbReference type="AlphaFoldDB" id="A0A2I9CVR2"/>
<gene>
    <name evidence="2" type="ORF">DAERI_070031</name>
</gene>
<sequence length="133" mass="14613">MSFMTVFSFSGGRVVVDTGAAMADTTAQKVDSRYSPKGKLGQKYLVSGKSMAMRLWEQEQPGEGDEPHARPYETIGYVIAGRAELHVEGSMLLLEPGNSWVIPEGAQHHYKILEPFTAVEVTHPPAQVHGRDE</sequence>
<name>A0A2I9CVR2_9DEIO</name>
<evidence type="ECO:0000313" key="2">
    <source>
        <dbReference type="EMBL" id="GBF06033.1"/>
    </source>
</evidence>
<keyword evidence="3" id="KW-1185">Reference proteome</keyword>
<dbReference type="EMBL" id="BFAG01000007">
    <property type="protein sequence ID" value="GBF06033.1"/>
    <property type="molecule type" value="Genomic_DNA"/>
</dbReference>
<reference evidence="3" key="1">
    <citation type="submission" date="2018-01" db="EMBL/GenBank/DDBJ databases">
        <title>Draft Genome Sequence of the Radioresistant Bacterium Deinococcus aerius TR0125, Isolated from the Higher Atmosphere above Japan.</title>
        <authorList>
            <person name="Satoh K."/>
            <person name="Arai H."/>
            <person name="Sanzen T."/>
            <person name="Kawaguchi Y."/>
            <person name="Hayashi H."/>
            <person name="Yokobori S."/>
            <person name="Yamagishi A."/>
            <person name="Oono Y."/>
            <person name="Narumi I."/>
        </authorList>
    </citation>
    <scope>NUCLEOTIDE SEQUENCE [LARGE SCALE GENOMIC DNA]</scope>
    <source>
        <strain evidence="3">TR0125</strain>
    </source>
</reference>
<accession>A0A2I9CVR2</accession>
<dbReference type="SUPFAM" id="SSF51182">
    <property type="entry name" value="RmlC-like cupins"/>
    <property type="match status" value="1"/>
</dbReference>
<organism evidence="2 3">
    <name type="scientific">Deinococcus aerius</name>
    <dbReference type="NCBI Taxonomy" id="200253"/>
    <lineage>
        <taxon>Bacteria</taxon>
        <taxon>Thermotogati</taxon>
        <taxon>Deinococcota</taxon>
        <taxon>Deinococci</taxon>
        <taxon>Deinococcales</taxon>
        <taxon>Deinococcaceae</taxon>
        <taxon>Deinococcus</taxon>
    </lineage>
</organism>
<comment type="caution">
    <text evidence="2">The sequence shown here is derived from an EMBL/GenBank/DDBJ whole genome shotgun (WGS) entry which is preliminary data.</text>
</comment>
<dbReference type="InterPro" id="IPR011051">
    <property type="entry name" value="RmlC_Cupin_sf"/>
</dbReference>
<protein>
    <submittedName>
        <fullName evidence="2">Cupin</fullName>
    </submittedName>
</protein>
<evidence type="ECO:0000259" key="1">
    <source>
        <dbReference type="Pfam" id="PF07883"/>
    </source>
</evidence>
<dbReference type="Pfam" id="PF07883">
    <property type="entry name" value="Cupin_2"/>
    <property type="match status" value="1"/>
</dbReference>
<dbReference type="Proteomes" id="UP000236569">
    <property type="component" value="Unassembled WGS sequence"/>
</dbReference>
<feature type="domain" description="Cupin type-2" evidence="1">
    <location>
        <begin position="60"/>
        <end position="114"/>
    </location>
</feature>
<dbReference type="Gene3D" id="2.60.120.10">
    <property type="entry name" value="Jelly Rolls"/>
    <property type="match status" value="1"/>
</dbReference>
<evidence type="ECO:0000313" key="3">
    <source>
        <dbReference type="Proteomes" id="UP000236569"/>
    </source>
</evidence>
<dbReference type="InterPro" id="IPR013096">
    <property type="entry name" value="Cupin_2"/>
</dbReference>